<keyword evidence="1" id="KW-0812">Transmembrane</keyword>
<dbReference type="OrthoDB" id="5565730at2759"/>
<dbReference type="PANTHER" id="PTHR41390:SF1">
    <property type="entry name" value="NADH-UBIQUINONE OXIDOREDUCTASE 213 KDA SUBUNIT"/>
    <property type="match status" value="1"/>
</dbReference>
<evidence type="ECO:0000256" key="1">
    <source>
        <dbReference type="SAM" id="Phobius"/>
    </source>
</evidence>
<evidence type="ECO:0000313" key="3">
    <source>
        <dbReference type="Proteomes" id="UP000267251"/>
    </source>
</evidence>
<protein>
    <submittedName>
        <fullName evidence="2">Uncharacterized protein</fullName>
    </submittedName>
</protein>
<keyword evidence="3" id="KW-1185">Reference proteome</keyword>
<dbReference type="EMBL" id="KZ987935">
    <property type="protein sequence ID" value="RKP13832.1"/>
    <property type="molecule type" value="Genomic_DNA"/>
</dbReference>
<proteinExistence type="predicted"/>
<keyword evidence="1" id="KW-0472">Membrane</keyword>
<feature type="transmembrane region" description="Helical" evidence="1">
    <location>
        <begin position="46"/>
        <end position="69"/>
    </location>
</feature>
<dbReference type="PANTHER" id="PTHR41390">
    <property type="entry name" value="CHROMOSOME 7, WHOLE GENOME SHOTGUN SEQUENCE"/>
    <property type="match status" value="1"/>
</dbReference>
<name>A0A4P9Y553_9FUNG</name>
<dbReference type="Proteomes" id="UP000267251">
    <property type="component" value="Unassembled WGS sequence"/>
</dbReference>
<dbReference type="AlphaFoldDB" id="A0A4P9Y553"/>
<feature type="transmembrane region" description="Helical" evidence="1">
    <location>
        <begin position="18"/>
        <end position="40"/>
    </location>
</feature>
<organism evidence="2 3">
    <name type="scientific">Piptocephalis cylindrospora</name>
    <dbReference type="NCBI Taxonomy" id="1907219"/>
    <lineage>
        <taxon>Eukaryota</taxon>
        <taxon>Fungi</taxon>
        <taxon>Fungi incertae sedis</taxon>
        <taxon>Zoopagomycota</taxon>
        <taxon>Zoopagomycotina</taxon>
        <taxon>Zoopagomycetes</taxon>
        <taxon>Zoopagales</taxon>
        <taxon>Piptocephalidaceae</taxon>
        <taxon>Piptocephalis</taxon>
    </lineage>
</organism>
<gene>
    <name evidence="2" type="ORF">BJ684DRAFT_19704</name>
</gene>
<accession>A0A4P9Y553</accession>
<keyword evidence="1" id="KW-1133">Transmembrane helix</keyword>
<reference evidence="3" key="1">
    <citation type="journal article" date="2018" name="Nat. Microbiol.">
        <title>Leveraging single-cell genomics to expand the fungal tree of life.</title>
        <authorList>
            <person name="Ahrendt S.R."/>
            <person name="Quandt C.A."/>
            <person name="Ciobanu D."/>
            <person name="Clum A."/>
            <person name="Salamov A."/>
            <person name="Andreopoulos B."/>
            <person name="Cheng J.F."/>
            <person name="Woyke T."/>
            <person name="Pelin A."/>
            <person name="Henrissat B."/>
            <person name="Reynolds N.K."/>
            <person name="Benny G.L."/>
            <person name="Smith M.E."/>
            <person name="James T.Y."/>
            <person name="Grigoriev I.V."/>
        </authorList>
    </citation>
    <scope>NUCLEOTIDE SEQUENCE [LARGE SCALE GENOMIC DNA]</scope>
</reference>
<evidence type="ECO:0000313" key="2">
    <source>
        <dbReference type="EMBL" id="RKP13832.1"/>
    </source>
</evidence>
<feature type="transmembrane region" description="Helical" evidence="1">
    <location>
        <begin position="116"/>
        <end position="135"/>
    </location>
</feature>
<sequence>MTSPTNSRSQEGLDLTKVLVGSAAFGLVGAGAGVLASAYRDIPNRAIVPAATLNMMGIGAIFFVARDSLVREQRQRNREAGLLDGVERDADLMFASVVSGGLAGALTTMLGRGPRAVPLTTMICMFIAGVGQYASTRFHHYRHDRILKEMSGSYQRRSVWDSLLPSNSNVWAWLPVQKLSDAEVLGYLQEEKYRVDRELTLLAEADVFGDEDDSDGGSRI</sequence>